<dbReference type="InterPro" id="IPR029045">
    <property type="entry name" value="ClpP/crotonase-like_dom_sf"/>
</dbReference>
<comment type="similarity">
    <text evidence="1">Belongs to the enoyl-CoA hydratase/isomerase family.</text>
</comment>
<evidence type="ECO:0000313" key="3">
    <source>
        <dbReference type="Proteomes" id="UP001500359"/>
    </source>
</evidence>
<gene>
    <name evidence="2" type="ORF">GCM10009114_26590</name>
</gene>
<dbReference type="InterPro" id="IPR001753">
    <property type="entry name" value="Enoyl-CoA_hydra/iso"/>
</dbReference>
<dbReference type="EMBL" id="BAAAFD010000008">
    <property type="protein sequence ID" value="GAA0858138.1"/>
    <property type="molecule type" value="Genomic_DNA"/>
</dbReference>
<sequence>MENTEQTLNFEHLTTLNVSIENHIAHIQLCRPEQLNSMIPAFWSELPEVVQAIDFYSAARVIVISSTGKHFSAGMDLSVFAQMAEDFRGEPARRAEKMRRSVLQLQDSFNALEQSRIPVLAAVHGGVIGGAVDMICAADSRYCTEDAFFTIKETEIGMTADVGTLQRLPHLIPQGLVRELAYTGRNWSAKEALSQGFVNQVFEDQQSMLKAVFVIAQTIAMHSPMAVAGCKEMLNYSRDHSVQDSLNYMATWQAGMFQLPDIQESMKAAKEQRLPEYKALLQMHPMMKTK</sequence>
<dbReference type="SUPFAM" id="SSF52096">
    <property type="entry name" value="ClpP/crotonase"/>
    <property type="match status" value="1"/>
</dbReference>
<dbReference type="NCBIfam" id="NF004794">
    <property type="entry name" value="PRK06142.1"/>
    <property type="match status" value="1"/>
</dbReference>
<name>A0ABN1LMZ8_9ALTE</name>
<dbReference type="CDD" id="cd06558">
    <property type="entry name" value="crotonase-like"/>
    <property type="match status" value="1"/>
</dbReference>
<dbReference type="RefSeq" id="WP_343860754.1">
    <property type="nucleotide sequence ID" value="NZ_BAAAFD010000008.1"/>
</dbReference>
<keyword evidence="3" id="KW-1185">Reference proteome</keyword>
<dbReference type="InterPro" id="IPR014748">
    <property type="entry name" value="Enoyl-CoA_hydra_C"/>
</dbReference>
<evidence type="ECO:0000256" key="1">
    <source>
        <dbReference type="ARBA" id="ARBA00005254"/>
    </source>
</evidence>
<evidence type="ECO:0000313" key="2">
    <source>
        <dbReference type="EMBL" id="GAA0858138.1"/>
    </source>
</evidence>
<protein>
    <submittedName>
        <fullName evidence="2">Crotonase/enoyl-CoA hydratase family protein</fullName>
    </submittedName>
</protein>
<proteinExistence type="inferred from homology"/>
<reference evidence="2 3" key="1">
    <citation type="journal article" date="2019" name="Int. J. Syst. Evol. Microbiol.">
        <title>The Global Catalogue of Microorganisms (GCM) 10K type strain sequencing project: providing services to taxonomists for standard genome sequencing and annotation.</title>
        <authorList>
            <consortium name="The Broad Institute Genomics Platform"/>
            <consortium name="The Broad Institute Genome Sequencing Center for Infectious Disease"/>
            <person name="Wu L."/>
            <person name="Ma J."/>
        </authorList>
    </citation>
    <scope>NUCLEOTIDE SEQUENCE [LARGE SCALE GENOMIC DNA]</scope>
    <source>
        <strain evidence="2 3">JCM 15896</strain>
    </source>
</reference>
<dbReference type="Pfam" id="PF00378">
    <property type="entry name" value="ECH_1"/>
    <property type="match status" value="1"/>
</dbReference>
<accession>A0ABN1LMZ8</accession>
<dbReference type="Proteomes" id="UP001500359">
    <property type="component" value="Unassembled WGS sequence"/>
</dbReference>
<organism evidence="2 3">
    <name type="scientific">Aliiglaciecola litoralis</name>
    <dbReference type="NCBI Taxonomy" id="582857"/>
    <lineage>
        <taxon>Bacteria</taxon>
        <taxon>Pseudomonadati</taxon>
        <taxon>Pseudomonadota</taxon>
        <taxon>Gammaproteobacteria</taxon>
        <taxon>Alteromonadales</taxon>
        <taxon>Alteromonadaceae</taxon>
        <taxon>Aliiglaciecola</taxon>
    </lineage>
</organism>
<dbReference type="InterPro" id="IPR045002">
    <property type="entry name" value="Ech1-like"/>
</dbReference>
<dbReference type="PANTHER" id="PTHR43149">
    <property type="entry name" value="ENOYL-COA HYDRATASE"/>
    <property type="match status" value="1"/>
</dbReference>
<dbReference type="Gene3D" id="3.90.226.10">
    <property type="entry name" value="2-enoyl-CoA Hydratase, Chain A, domain 1"/>
    <property type="match status" value="1"/>
</dbReference>
<dbReference type="Gene3D" id="1.10.12.10">
    <property type="entry name" value="Lyase 2-enoyl-coa Hydratase, Chain A, domain 2"/>
    <property type="match status" value="1"/>
</dbReference>
<comment type="caution">
    <text evidence="2">The sequence shown here is derived from an EMBL/GenBank/DDBJ whole genome shotgun (WGS) entry which is preliminary data.</text>
</comment>